<evidence type="ECO:0000256" key="1">
    <source>
        <dbReference type="SAM" id="SignalP"/>
    </source>
</evidence>
<feature type="chain" id="PRO_5018003604" description="DUF3829 domain-containing protein" evidence="1">
    <location>
        <begin position="25"/>
        <end position="397"/>
    </location>
</feature>
<keyword evidence="1" id="KW-0732">Signal</keyword>
<evidence type="ECO:0000313" key="2">
    <source>
        <dbReference type="EMBL" id="AYO54257.1"/>
    </source>
</evidence>
<reference evidence="2 3" key="1">
    <citation type="submission" date="2018-10" db="EMBL/GenBank/DDBJ databases">
        <title>The complete genome of Acinetobacter wuhouensis strain WCHAW010062.</title>
        <authorList>
            <person name="Hu Y."/>
            <person name="Long H."/>
            <person name="Feng Y."/>
            <person name="Zong Z."/>
        </authorList>
    </citation>
    <scope>NUCLEOTIDE SEQUENCE [LARGE SCALE GENOMIC DNA]</scope>
    <source>
        <strain evidence="2 3">WCHAW010062</strain>
    </source>
</reference>
<name>A0A3G2T3I1_9GAMM</name>
<sequence>MKKTILLTLLITQLYACSSFEMSAENKQNQKFSKFSQQFTNPDHIQKTDEEKILAELQIMTPYILSLNTQLVNMQGKMPENRDNLYLDFANLNAAYSEYLVFHHCIDLSEKYFLNAEYTYLKLLQDSPYDENLLYNISIFYARNSVPFDDDQHQQIRTQLLEKSKLYAEKNQEINTDNQQYRQHYYAVLSELLNALDKQKIRKDQQKALIQTLQPFLFELLEQPNMDYDSGNFFILVKYYDQYLKAYYPQQKKSWLKQYQNKILAFYNSHQDENTQRNNTISAQLYALLDQPEKTLYFLKLLKFTEKDNYTPQDILDEQLFDKMRHLKAFQVWFAQYSQEYQAYLEQNPKVCNSLQSSVHSEIKLLNNQRSKNVLEINKNVSEAPKSSPKLEQKSVK</sequence>
<dbReference type="Proteomes" id="UP000279962">
    <property type="component" value="Chromosome"/>
</dbReference>
<dbReference type="AlphaFoldDB" id="A0A3G2T3I1"/>
<evidence type="ECO:0000313" key="3">
    <source>
        <dbReference type="Proteomes" id="UP000279962"/>
    </source>
</evidence>
<protein>
    <recommendedName>
        <fullName evidence="4">DUF3829 domain-containing protein</fullName>
    </recommendedName>
</protein>
<proteinExistence type="predicted"/>
<feature type="signal peptide" evidence="1">
    <location>
        <begin position="1"/>
        <end position="24"/>
    </location>
</feature>
<gene>
    <name evidence="2" type="ORF">CDG68_11695</name>
</gene>
<evidence type="ECO:0008006" key="4">
    <source>
        <dbReference type="Google" id="ProtNLM"/>
    </source>
</evidence>
<organism evidence="2 3">
    <name type="scientific">Acinetobacter wuhouensis</name>
    <dbReference type="NCBI Taxonomy" id="1879050"/>
    <lineage>
        <taxon>Bacteria</taxon>
        <taxon>Pseudomonadati</taxon>
        <taxon>Pseudomonadota</taxon>
        <taxon>Gammaproteobacteria</taxon>
        <taxon>Moraxellales</taxon>
        <taxon>Moraxellaceae</taxon>
        <taxon>Acinetobacter</taxon>
    </lineage>
</organism>
<accession>A0A3G2T3I1</accession>
<dbReference type="EMBL" id="CP033133">
    <property type="protein sequence ID" value="AYO54257.1"/>
    <property type="molecule type" value="Genomic_DNA"/>
</dbReference>
<dbReference type="RefSeq" id="WP_087551870.1">
    <property type="nucleotide sequence ID" value="NZ_CP033133.1"/>
</dbReference>